<evidence type="ECO:0000313" key="1">
    <source>
        <dbReference type="EMBL" id="DAF88556.1"/>
    </source>
</evidence>
<sequence>MTIQSPDYFKLDGISSEKYGLYVDTPPMPPMAVQKTSSNEFVANHEDMILRKRYFKNVDITLDCYFFEIPNNINALYSWILAGETLSTSRFNDFYYKIKAVKSVKVSYKGSNVYKLTITYTCSPYRYKLDSVEFLYWNEFSSQNGIEITNDGSVPSAPIIDIYADEANQVLMVEQNNTSADEKMGNYFYVNNKKFGFLVFKSDLPLHICVDCYNKVTYDDNKKIILTFGNYPELKQGNNIIETRGKLLGTRMMIDKQERYI</sequence>
<proteinExistence type="predicted"/>
<reference evidence="1" key="1">
    <citation type="journal article" date="2021" name="Proc. Natl. Acad. Sci. U.S.A.">
        <title>A Catalog of Tens of Thousands of Viruses from Human Metagenomes Reveals Hidden Associations with Chronic Diseases.</title>
        <authorList>
            <person name="Tisza M.J."/>
            <person name="Buck C.B."/>
        </authorList>
    </citation>
    <scope>NUCLEOTIDE SEQUENCE</scope>
    <source>
        <strain evidence="1">Ctqzz19</strain>
    </source>
</reference>
<protein>
    <submittedName>
        <fullName evidence="1">Distal tail protein</fullName>
    </submittedName>
</protein>
<name>A0A8S5U268_9CAUD</name>
<organism evidence="1">
    <name type="scientific">Siphoviridae sp. ctqzz19</name>
    <dbReference type="NCBI Taxonomy" id="2825682"/>
    <lineage>
        <taxon>Viruses</taxon>
        <taxon>Duplodnaviria</taxon>
        <taxon>Heunggongvirae</taxon>
        <taxon>Uroviricota</taxon>
        <taxon>Caudoviricetes</taxon>
    </lineage>
</organism>
<accession>A0A8S5U268</accession>
<dbReference type="EMBL" id="BK015988">
    <property type="protein sequence ID" value="DAF88556.1"/>
    <property type="molecule type" value="Genomic_DNA"/>
</dbReference>